<reference evidence="6 7" key="3">
    <citation type="submission" date="2023-06" db="EMBL/GenBank/DDBJ databases">
        <authorList>
            <person name="Zeman M."/>
            <person name="Kubasova T."/>
            <person name="Jahodarova E."/>
            <person name="Nykrynova M."/>
            <person name="Rychlik I."/>
        </authorList>
    </citation>
    <scope>NUCLEOTIDE SEQUENCE [LARGE SCALE GENOMIC DNA]</scope>
    <source>
        <strain evidence="6 7">ET39</strain>
    </source>
</reference>
<accession>A0ABT7UBQ5</accession>
<dbReference type="Proteomes" id="UP001529340">
    <property type="component" value="Unassembled WGS sequence"/>
</dbReference>
<comment type="caution">
    <text evidence="6">The sequence shown here is derived from an EMBL/GenBank/DDBJ whole genome shotgun (WGS) entry which is preliminary data.</text>
</comment>
<evidence type="ECO:0000313" key="7">
    <source>
        <dbReference type="Proteomes" id="UP001529340"/>
    </source>
</evidence>
<reference evidence="6 7" key="1">
    <citation type="submission" date="2023-06" db="EMBL/GenBank/DDBJ databases">
        <title>Identification and characterization of horizontal gene transfer across gut microbiota members of farm animals based on homology search.</title>
        <authorList>
            <person name="Schwarzerova J."/>
            <person name="Nykrynova M."/>
            <person name="Jureckova K."/>
            <person name="Cejkova D."/>
            <person name="Rychlik I."/>
        </authorList>
    </citation>
    <scope>NUCLEOTIDE SEQUENCE [LARGE SCALE GENOMIC DNA]</scope>
    <source>
        <strain evidence="6 7">ET39</strain>
    </source>
</reference>
<feature type="region of interest" description="Disordered" evidence="5">
    <location>
        <begin position="557"/>
        <end position="578"/>
    </location>
</feature>
<evidence type="ECO:0000256" key="3">
    <source>
        <dbReference type="ARBA" id="ARBA00013368"/>
    </source>
</evidence>
<organism evidence="6 7">
    <name type="scientific">Amedibacillus dolichus</name>
    <dbReference type="NCBI Taxonomy" id="31971"/>
    <lineage>
        <taxon>Bacteria</taxon>
        <taxon>Bacillati</taxon>
        <taxon>Bacillota</taxon>
        <taxon>Erysipelotrichia</taxon>
        <taxon>Erysipelotrichales</taxon>
        <taxon>Erysipelotrichaceae</taxon>
        <taxon>Amedibacillus</taxon>
    </lineage>
</organism>
<feature type="compositionally biased region" description="Basic and acidic residues" evidence="5">
    <location>
        <begin position="562"/>
        <end position="578"/>
    </location>
</feature>
<feature type="coiled-coil region" evidence="4">
    <location>
        <begin position="181"/>
        <end position="208"/>
    </location>
</feature>
<feature type="coiled-coil region" evidence="4">
    <location>
        <begin position="491"/>
        <end position="518"/>
    </location>
</feature>
<dbReference type="InterPro" id="IPR027417">
    <property type="entry name" value="P-loop_NTPase"/>
</dbReference>
<name>A0ABT7UBQ5_9FIRM</name>
<dbReference type="SUPFAM" id="SSF52540">
    <property type="entry name" value="P-loop containing nucleoside triphosphate hydrolases"/>
    <property type="match status" value="1"/>
</dbReference>
<comment type="similarity">
    <text evidence="1">Belongs to the SMC family. SbcC subfamily.</text>
</comment>
<feature type="coiled-coil region" evidence="4">
    <location>
        <begin position="239"/>
        <end position="451"/>
    </location>
</feature>
<sequence>MKILELTLCGFGPYAKETRIDLTVFSESSVYLISGNTGAGKTMLFDAIVFALYGETSGSSRNAAMLRSLYASLSDPTYVKLRFSFQQITYEIHRNPAYERAALRGNKTTMEKADAHLYREDELMTSGYEEVTRAITRLIGLDSDQYRQIAMLAQGDFQRMLFASTKDREKIFRQLFHTQRYAVLQERLKSLQHQNEEQLRRRREQQVTLLSQLQCDALQQPLLDGFLQQDGYGDEARILAFVEQLLQEGEKRETQLRQEKERLEKTLTGVRQALEEEKRKSALNDAIQQDEQQLAACRKQLAALEKQGDALARQQSQITDLRKEQTLLSQEQERLCQVMKERQELAEKEQQLHQAKDTCEQLETAFASQKEEQRILLARPGSLEVCQQQEHSLRLQDEQLRQQREQLALQQTQAQQLRQGRQQILEEQKCYQSYKEHYQREQQRYQQLEQQFFDGQAGLLARQLQEGAPCPVCGSLHHPMPAVWQGDPIERTQLQQQKEESEHRRKQMEESATKLARLHAGQEEKLTALAAALDVEKEEASITALLQTRKQELQRASQQQKDAWETHRHQQKELQEREARKQTLVHALEQLEQHLQEERQRCIQLTSECQSRREQIVKQQEQLHYTDLKQLEERLRIIAKTLADHEQEAAQHARQLEALRTQQSGISGHQQAMREEAQRLPDHDRAALETKRTQTEQAYAVQKEEERRCALALDTNRRVQERMKEEMEKWQGALQQMQYVQTLSDTMNGTLNEKERITLEAFVQQSTFERILRYANLRLLQMSQGQYELRREEKGSRRSRSGLDLCILDHHSASTRSVRTLSGGESFLASLALALGLSDEITSVSGGISIESMFVDEGFGTLDEESLQQAMRVLHSLTKGNRQIGIISHVSELKEQIEQQIVVEKDAEGISHVRTLLS</sequence>
<keyword evidence="7" id="KW-1185">Reference proteome</keyword>
<keyword evidence="4" id="KW-0175">Coiled coil</keyword>
<dbReference type="Pfam" id="PF13558">
    <property type="entry name" value="SbcC_Walker_B"/>
    <property type="match status" value="1"/>
</dbReference>
<gene>
    <name evidence="6" type="ORF">QUV96_04055</name>
</gene>
<proteinExistence type="inferred from homology"/>
<evidence type="ECO:0000256" key="5">
    <source>
        <dbReference type="SAM" id="MobiDB-lite"/>
    </source>
</evidence>
<dbReference type="RefSeq" id="WP_289607277.1">
    <property type="nucleotide sequence ID" value="NZ_JAUDCG010000013.1"/>
</dbReference>
<protein>
    <recommendedName>
        <fullName evidence="3">Nuclease SbcCD subunit C</fullName>
    </recommendedName>
</protein>
<dbReference type="PANTHER" id="PTHR32114">
    <property type="entry name" value="ABC TRANSPORTER ABCH.3"/>
    <property type="match status" value="1"/>
</dbReference>
<comment type="subunit">
    <text evidence="2">Heterodimer of SbcC and SbcD.</text>
</comment>
<evidence type="ECO:0000256" key="4">
    <source>
        <dbReference type="SAM" id="Coils"/>
    </source>
</evidence>
<evidence type="ECO:0000256" key="2">
    <source>
        <dbReference type="ARBA" id="ARBA00011322"/>
    </source>
</evidence>
<reference evidence="7" key="2">
    <citation type="submission" date="2023-06" db="EMBL/GenBank/DDBJ databases">
        <title>Identification and characterization of horizontal gene transfer across gut microbiota members of farm animals based on homology search.</title>
        <authorList>
            <person name="Zeman M."/>
            <person name="Kubasova T."/>
            <person name="Jahodarova E."/>
            <person name="Nykrynova M."/>
            <person name="Rychlik I."/>
        </authorList>
    </citation>
    <scope>NUCLEOTIDE SEQUENCE [LARGE SCALE GENOMIC DNA]</scope>
    <source>
        <strain evidence="7">ET39</strain>
    </source>
</reference>
<evidence type="ECO:0000313" key="6">
    <source>
        <dbReference type="EMBL" id="MDM8156810.1"/>
    </source>
</evidence>
<evidence type="ECO:0000256" key="1">
    <source>
        <dbReference type="ARBA" id="ARBA00006930"/>
    </source>
</evidence>
<dbReference type="PANTHER" id="PTHR32114:SF2">
    <property type="entry name" value="ABC TRANSPORTER ABCH.3"/>
    <property type="match status" value="1"/>
</dbReference>
<dbReference type="EMBL" id="JAUDCG010000013">
    <property type="protein sequence ID" value="MDM8156810.1"/>
    <property type="molecule type" value="Genomic_DNA"/>
</dbReference>
<dbReference type="Gene3D" id="3.40.50.300">
    <property type="entry name" value="P-loop containing nucleotide triphosphate hydrolases"/>
    <property type="match status" value="2"/>
</dbReference>